<sequence length="73" mass="8502">MNLIERARYYREQHNHPDGVIIIAHGTEYAGWMNELRNPEMWTPGCIAIDPEGNQWEATGGGYRTAERWEVRS</sequence>
<evidence type="ECO:0008006" key="3">
    <source>
        <dbReference type="Google" id="ProtNLM"/>
    </source>
</evidence>
<keyword evidence="2" id="KW-1185">Reference proteome</keyword>
<evidence type="ECO:0000313" key="1">
    <source>
        <dbReference type="EMBL" id="SEG15794.1"/>
    </source>
</evidence>
<dbReference type="EMBL" id="FNVQ01000001">
    <property type="protein sequence ID" value="SEG15794.1"/>
    <property type="molecule type" value="Genomic_DNA"/>
</dbReference>
<organism evidence="1 2">
    <name type="scientific">Marinobacterium lutimaris</name>
    <dbReference type="NCBI Taxonomy" id="568106"/>
    <lineage>
        <taxon>Bacteria</taxon>
        <taxon>Pseudomonadati</taxon>
        <taxon>Pseudomonadota</taxon>
        <taxon>Gammaproteobacteria</taxon>
        <taxon>Oceanospirillales</taxon>
        <taxon>Oceanospirillaceae</taxon>
        <taxon>Marinobacterium</taxon>
    </lineage>
</organism>
<dbReference type="RefSeq" id="WP_104002417.1">
    <property type="nucleotide sequence ID" value="NZ_FNVQ01000001.1"/>
</dbReference>
<proteinExistence type="predicted"/>
<reference evidence="1 2" key="1">
    <citation type="submission" date="2016-10" db="EMBL/GenBank/DDBJ databases">
        <authorList>
            <person name="de Groot N.N."/>
        </authorList>
    </citation>
    <scope>NUCLEOTIDE SEQUENCE [LARGE SCALE GENOMIC DNA]</scope>
    <source>
        <strain evidence="1 2">DSM 22012</strain>
    </source>
</reference>
<gene>
    <name evidence="1" type="ORF">SAMN05444390_1011521</name>
</gene>
<dbReference type="AlphaFoldDB" id="A0A1H5XVK3"/>
<accession>A0A1H5XVK3</accession>
<dbReference type="Proteomes" id="UP000236745">
    <property type="component" value="Unassembled WGS sequence"/>
</dbReference>
<dbReference type="OrthoDB" id="9812811at2"/>
<evidence type="ECO:0000313" key="2">
    <source>
        <dbReference type="Proteomes" id="UP000236745"/>
    </source>
</evidence>
<protein>
    <recommendedName>
        <fullName evidence="3">Antirestriction protein ArdR</fullName>
    </recommendedName>
</protein>
<name>A0A1H5XVK3_9GAMM</name>